<evidence type="ECO:0000256" key="1">
    <source>
        <dbReference type="ARBA" id="ARBA00004453"/>
    </source>
</evidence>
<dbReference type="EMBL" id="CP165628">
    <property type="protein sequence ID" value="XDU72957.1"/>
    <property type="molecule type" value="Genomic_DNA"/>
</dbReference>
<name>A0AB39VTH0_9GAMM</name>
<keyword evidence="3" id="KW-0963">Cytoplasm</keyword>
<protein>
    <submittedName>
        <fullName evidence="4">Nucleoid-associated protein</fullName>
    </submittedName>
</protein>
<dbReference type="Pfam" id="PF04245">
    <property type="entry name" value="NA37"/>
    <property type="match status" value="1"/>
</dbReference>
<evidence type="ECO:0000313" key="4">
    <source>
        <dbReference type="EMBL" id="XDU72957.1"/>
    </source>
</evidence>
<dbReference type="GO" id="GO:0043590">
    <property type="term" value="C:bacterial nucleoid"/>
    <property type="evidence" value="ECO:0007669"/>
    <property type="project" value="TreeGrafter"/>
</dbReference>
<dbReference type="InterPro" id="IPR007358">
    <property type="entry name" value="Nucleoid_associated_NdpA"/>
</dbReference>
<organism evidence="4">
    <name type="scientific">Rouxiella sp. WC2420</name>
    <dbReference type="NCBI Taxonomy" id="3234145"/>
    <lineage>
        <taxon>Bacteria</taxon>
        <taxon>Pseudomonadati</taxon>
        <taxon>Pseudomonadota</taxon>
        <taxon>Gammaproteobacteria</taxon>
        <taxon>Enterobacterales</taxon>
        <taxon>Yersiniaceae</taxon>
        <taxon>Rouxiella</taxon>
    </lineage>
</organism>
<dbReference type="PANTHER" id="PTHR38772">
    <property type="match status" value="1"/>
</dbReference>
<dbReference type="PANTHER" id="PTHR38772:SF1">
    <property type="entry name" value="NUCLEOID-ASSOCIATED PROTEIN YEJK"/>
    <property type="match status" value="1"/>
</dbReference>
<sequence>MSKHYSSENFNYVSSELGVIKTKNKFLFHKDSRMSFKLRHCVIHDLIKESGKQAVETKIKTKVLPNNDIYVQTLIEELYGLIGKKESQAARGTFDSNIDVYKVPAAFNKYYESNSTSEDFISFSKTCMNELSKQAKDPHRIAASGGAIVFSHFEVKGSNYFLVTMIKQKDALGLNDDLIPVRTVEIDLSKIHQAARINYDRYFNHITSQDEDKPNYLAFVSPKSNIDASGYFVSALGCSDSLPPSKATELALTGVRQFFEANVDLKPFKQPAYEAVFTYLKEKANGETASINDIEHVVRGIVPPKLGDVINNLSEFLNSDDIGLPNEFGVSQATLTRRSRVRTKSDGWELVFEKRVLGTRDGADIRYVKAENKIIISNLDDDTKAKIEKALEEKNG</sequence>
<dbReference type="GO" id="GO:0003727">
    <property type="term" value="F:single-stranded RNA binding"/>
    <property type="evidence" value="ECO:0007669"/>
    <property type="project" value="TreeGrafter"/>
</dbReference>
<accession>A0AB39VTH0</accession>
<reference evidence="4" key="1">
    <citation type="submission" date="2024-07" db="EMBL/GenBank/DDBJ databases">
        <authorList>
            <person name="Biller S.J."/>
        </authorList>
    </citation>
    <scope>NUCLEOTIDE SEQUENCE</scope>
    <source>
        <strain evidence="4">WC2420</strain>
    </source>
</reference>
<gene>
    <name evidence="4" type="ORF">AB3G37_02205</name>
</gene>
<dbReference type="RefSeq" id="WP_369789575.1">
    <property type="nucleotide sequence ID" value="NZ_CP165628.1"/>
</dbReference>
<evidence type="ECO:0000256" key="3">
    <source>
        <dbReference type="ARBA" id="ARBA00022490"/>
    </source>
</evidence>
<evidence type="ECO:0000256" key="2">
    <source>
        <dbReference type="ARBA" id="ARBA00009035"/>
    </source>
</evidence>
<dbReference type="GO" id="GO:0003690">
    <property type="term" value="F:double-stranded DNA binding"/>
    <property type="evidence" value="ECO:0007669"/>
    <property type="project" value="TreeGrafter"/>
</dbReference>
<dbReference type="AlphaFoldDB" id="A0AB39VTH0"/>
<comment type="similarity">
    <text evidence="2">Belongs to the YejK family.</text>
</comment>
<proteinExistence type="inferred from homology"/>
<comment type="subcellular location">
    <subcellularLocation>
        <location evidence="1">Cytoplasm</location>
        <location evidence="1">Nucleoid</location>
    </subcellularLocation>
</comment>